<dbReference type="EMBL" id="FXYD01000006">
    <property type="protein sequence ID" value="SMX44326.1"/>
    <property type="molecule type" value="Genomic_DNA"/>
</dbReference>
<dbReference type="AlphaFoldDB" id="A0A238KQL8"/>
<feature type="chain" id="PRO_5013280352" description="Lipoprotein" evidence="1">
    <location>
        <begin position="19"/>
        <end position="143"/>
    </location>
</feature>
<reference evidence="3" key="1">
    <citation type="submission" date="2017-05" db="EMBL/GenBank/DDBJ databases">
        <authorList>
            <person name="Rodrigo-Torres L."/>
            <person name="Arahal R. D."/>
            <person name="Lucena T."/>
        </authorList>
    </citation>
    <scope>NUCLEOTIDE SEQUENCE [LARGE SCALE GENOMIC DNA]</scope>
    <source>
        <strain evidence="3">CECT 8868</strain>
    </source>
</reference>
<accession>A0A238KQL8</accession>
<evidence type="ECO:0000256" key="1">
    <source>
        <dbReference type="SAM" id="SignalP"/>
    </source>
</evidence>
<evidence type="ECO:0000313" key="3">
    <source>
        <dbReference type="Proteomes" id="UP000203464"/>
    </source>
</evidence>
<gene>
    <name evidence="2" type="ORF">OCA8868_03119</name>
</gene>
<feature type="signal peptide" evidence="1">
    <location>
        <begin position="1"/>
        <end position="18"/>
    </location>
</feature>
<sequence length="143" mass="14709">MMNITKISLGLAALSLSACTGFEGVRTVQGPNDYIAVAGDLGRDSDGHGMDNAGIAVTPDGCQAWVIDDGIEGRASNRLDPVSGLPVCVGEPGVVYGPYQSGSPGIADRVPGDPIPVSTQTVPVRSTTGHFHTVHPVSQPHNH</sequence>
<proteinExistence type="predicted"/>
<organism evidence="2 3">
    <name type="scientific">Octadecabacter ascidiaceicola</name>
    <dbReference type="NCBI Taxonomy" id="1655543"/>
    <lineage>
        <taxon>Bacteria</taxon>
        <taxon>Pseudomonadati</taxon>
        <taxon>Pseudomonadota</taxon>
        <taxon>Alphaproteobacteria</taxon>
        <taxon>Rhodobacterales</taxon>
        <taxon>Roseobacteraceae</taxon>
        <taxon>Octadecabacter</taxon>
    </lineage>
</organism>
<keyword evidence="1" id="KW-0732">Signal</keyword>
<protein>
    <recommendedName>
        <fullName evidence="4">Lipoprotein</fullName>
    </recommendedName>
</protein>
<dbReference type="Proteomes" id="UP000203464">
    <property type="component" value="Unassembled WGS sequence"/>
</dbReference>
<dbReference type="RefSeq" id="WP_179214876.1">
    <property type="nucleotide sequence ID" value="NZ_FXYD01000006.1"/>
</dbReference>
<evidence type="ECO:0000313" key="2">
    <source>
        <dbReference type="EMBL" id="SMX44326.1"/>
    </source>
</evidence>
<keyword evidence="3" id="KW-1185">Reference proteome</keyword>
<name>A0A238KQL8_9RHOB</name>
<evidence type="ECO:0008006" key="4">
    <source>
        <dbReference type="Google" id="ProtNLM"/>
    </source>
</evidence>
<dbReference type="PROSITE" id="PS51257">
    <property type="entry name" value="PROKAR_LIPOPROTEIN"/>
    <property type="match status" value="1"/>
</dbReference>